<gene>
    <name evidence="2" type="ORF">CGZ94_04605</name>
</gene>
<dbReference type="EMBL" id="NMVO01000003">
    <property type="protein sequence ID" value="OYO16464.1"/>
    <property type="molecule type" value="Genomic_DNA"/>
</dbReference>
<dbReference type="InterPro" id="IPR036388">
    <property type="entry name" value="WH-like_DNA-bd_sf"/>
</dbReference>
<dbReference type="RefSeq" id="WP_094404900.1">
    <property type="nucleotide sequence ID" value="NZ_NMVO01000003.1"/>
</dbReference>
<dbReference type="AlphaFoldDB" id="A0A255GTP4"/>
<dbReference type="GO" id="GO:0003700">
    <property type="term" value="F:DNA-binding transcription factor activity"/>
    <property type="evidence" value="ECO:0007669"/>
    <property type="project" value="InterPro"/>
</dbReference>
<comment type="caution">
    <text evidence="2">The sequence shown here is derived from an EMBL/GenBank/DDBJ whole genome shotgun (WGS) entry which is preliminary data.</text>
</comment>
<dbReference type="Proteomes" id="UP000215896">
    <property type="component" value="Unassembled WGS sequence"/>
</dbReference>
<dbReference type="InterPro" id="IPR036390">
    <property type="entry name" value="WH_DNA-bd_sf"/>
</dbReference>
<keyword evidence="3" id="KW-1185">Reference proteome</keyword>
<evidence type="ECO:0000313" key="2">
    <source>
        <dbReference type="EMBL" id="OYO16464.1"/>
    </source>
</evidence>
<dbReference type="Pfam" id="PF12802">
    <property type="entry name" value="MarR_2"/>
    <property type="match status" value="1"/>
</dbReference>
<proteinExistence type="predicted"/>
<sequence length="151" mass="16650">MTARNQQPNPGPGELLFTFVRHWSRRAAAGDPQTADQGRLVQATEAVHALTGRGDPATVNAVADDLGIDQSGASRLLRNAVDAGYLTLASTPADGRQRKATLTTTGRVMLRNAHRWQEQVFDELTTGWSQRRRDEFRRAMADLIAADRRRG</sequence>
<name>A0A255GTP4_9ACTN</name>
<dbReference type="InterPro" id="IPR000835">
    <property type="entry name" value="HTH_MarR-typ"/>
</dbReference>
<accession>A0A255GTP4</accession>
<feature type="domain" description="HTH marR-type" evidence="1">
    <location>
        <begin position="47"/>
        <end position="97"/>
    </location>
</feature>
<protein>
    <submittedName>
        <fullName evidence="2">MarR family transcriptional regulator</fullName>
    </submittedName>
</protein>
<dbReference type="SUPFAM" id="SSF46785">
    <property type="entry name" value="Winged helix' DNA-binding domain"/>
    <property type="match status" value="1"/>
</dbReference>
<evidence type="ECO:0000259" key="1">
    <source>
        <dbReference type="Pfam" id="PF12802"/>
    </source>
</evidence>
<dbReference type="Gene3D" id="1.10.10.10">
    <property type="entry name" value="Winged helix-like DNA-binding domain superfamily/Winged helix DNA-binding domain"/>
    <property type="match status" value="1"/>
</dbReference>
<evidence type="ECO:0000313" key="3">
    <source>
        <dbReference type="Proteomes" id="UP000215896"/>
    </source>
</evidence>
<organism evidence="2 3">
    <name type="scientific">Enemella evansiae</name>
    <dbReference type="NCBI Taxonomy" id="2016499"/>
    <lineage>
        <taxon>Bacteria</taxon>
        <taxon>Bacillati</taxon>
        <taxon>Actinomycetota</taxon>
        <taxon>Actinomycetes</taxon>
        <taxon>Propionibacteriales</taxon>
        <taxon>Propionibacteriaceae</taxon>
        <taxon>Enemella</taxon>
    </lineage>
</organism>
<reference evidence="2 3" key="1">
    <citation type="submission" date="2017-07" db="EMBL/GenBank/DDBJ databases">
        <title>Draft whole genome sequences of clinical Proprionibacteriaceae strains.</title>
        <authorList>
            <person name="Bernier A.-M."/>
            <person name="Bernard K."/>
            <person name="Domingo M.-C."/>
        </authorList>
    </citation>
    <scope>NUCLEOTIDE SEQUENCE [LARGE SCALE GENOMIC DNA]</scope>
    <source>
        <strain evidence="2 3">NML 030167</strain>
    </source>
</reference>
<dbReference type="OrthoDB" id="7774677at2"/>